<accession>A0ABN9PD38</accession>
<dbReference type="Proteomes" id="UP001189429">
    <property type="component" value="Unassembled WGS sequence"/>
</dbReference>
<dbReference type="EMBL" id="CAUYUJ010000169">
    <property type="protein sequence ID" value="CAK0789087.1"/>
    <property type="molecule type" value="Genomic_DNA"/>
</dbReference>
<keyword evidence="3" id="KW-1185">Reference proteome</keyword>
<reference evidence="2" key="1">
    <citation type="submission" date="2023-10" db="EMBL/GenBank/DDBJ databases">
        <authorList>
            <person name="Chen Y."/>
            <person name="Shah S."/>
            <person name="Dougan E. K."/>
            <person name="Thang M."/>
            <person name="Chan C."/>
        </authorList>
    </citation>
    <scope>NUCLEOTIDE SEQUENCE [LARGE SCALE GENOMIC DNA]</scope>
</reference>
<gene>
    <name evidence="2" type="ORF">PCOR1329_LOCUS756</name>
</gene>
<evidence type="ECO:0000313" key="3">
    <source>
        <dbReference type="Proteomes" id="UP001189429"/>
    </source>
</evidence>
<feature type="non-terminal residue" evidence="2">
    <location>
        <position position="65"/>
    </location>
</feature>
<feature type="region of interest" description="Disordered" evidence="1">
    <location>
        <begin position="40"/>
        <end position="65"/>
    </location>
</feature>
<proteinExistence type="predicted"/>
<evidence type="ECO:0000256" key="1">
    <source>
        <dbReference type="SAM" id="MobiDB-lite"/>
    </source>
</evidence>
<feature type="compositionally biased region" description="Low complexity" evidence="1">
    <location>
        <begin position="55"/>
        <end position="65"/>
    </location>
</feature>
<comment type="caution">
    <text evidence="2">The sequence shown here is derived from an EMBL/GenBank/DDBJ whole genome shotgun (WGS) entry which is preliminary data.</text>
</comment>
<evidence type="ECO:0000313" key="2">
    <source>
        <dbReference type="EMBL" id="CAK0789087.1"/>
    </source>
</evidence>
<name>A0ABN9PD38_9DINO</name>
<organism evidence="2 3">
    <name type="scientific">Prorocentrum cordatum</name>
    <dbReference type="NCBI Taxonomy" id="2364126"/>
    <lineage>
        <taxon>Eukaryota</taxon>
        <taxon>Sar</taxon>
        <taxon>Alveolata</taxon>
        <taxon>Dinophyceae</taxon>
        <taxon>Prorocentrales</taxon>
        <taxon>Prorocentraceae</taxon>
        <taxon>Prorocentrum</taxon>
    </lineage>
</organism>
<sequence>MGVANRGGAAALPGAGRCPPLAALGLGPRGAPWRQAAVHAAAGPVRRQRRRQRAPGEPRAAGLRR</sequence>
<protein>
    <submittedName>
        <fullName evidence="2">Uncharacterized protein</fullName>
    </submittedName>
</protein>